<reference evidence="2 3" key="1">
    <citation type="journal article" date="2018" name="Microbiome">
        <title>Fine metagenomic profile of the Mediterranean stratified and mixed water columns revealed by assembly and recruitment.</title>
        <authorList>
            <person name="Haro-Moreno J.M."/>
            <person name="Lopez-Perez M."/>
            <person name="De La Torre J.R."/>
            <person name="Picazo A."/>
            <person name="Camacho A."/>
            <person name="Rodriguez-Valera F."/>
        </authorList>
    </citation>
    <scope>NUCLEOTIDE SEQUENCE [LARGE SCALE GENOMIC DNA]</scope>
    <source>
        <strain evidence="2">MED-G50</strain>
    </source>
</reference>
<evidence type="ECO:0000313" key="3">
    <source>
        <dbReference type="Proteomes" id="UP000252289"/>
    </source>
</evidence>
<dbReference type="NCBIfam" id="NF005559">
    <property type="entry name" value="PRK07231.1"/>
    <property type="match status" value="1"/>
</dbReference>
<dbReference type="FunFam" id="3.40.50.720:FF:000084">
    <property type="entry name" value="Short-chain dehydrogenase reductase"/>
    <property type="match status" value="1"/>
</dbReference>
<dbReference type="CDD" id="cd05233">
    <property type="entry name" value="SDR_c"/>
    <property type="match status" value="1"/>
</dbReference>
<gene>
    <name evidence="2" type="ORF">DBW64_06080</name>
</gene>
<dbReference type="EMBL" id="QOQK01000039">
    <property type="protein sequence ID" value="RCL83010.1"/>
    <property type="molecule type" value="Genomic_DNA"/>
</dbReference>
<dbReference type="InterPro" id="IPR020904">
    <property type="entry name" value="Sc_DH/Rdtase_CS"/>
</dbReference>
<dbReference type="Pfam" id="PF13561">
    <property type="entry name" value="adh_short_C2"/>
    <property type="match status" value="1"/>
</dbReference>
<sequence length="248" mass="26060">MLLEDKVAFITGGGSGIGEATAKLFASEGANVIITDIDDVSGERVSNEIGSKATYLKCDVTNEEDVLAVINEITKTHSRIDCAVNNAGITGNPSNIEDTTYDNWFKVIHVNLTGVFFCLKHEITQMIKQGSGSIVNVSSGAGLIAVPSMAAYCASKHALLGLTKTAATENLSRGIRVNSVLPGSTKTPLLDQALNMSEGMEEIILNSIPSGKFGTPQEVAEGIAWLCSDRASFVSGASLAIDYGTVSR</sequence>
<evidence type="ECO:0000256" key="1">
    <source>
        <dbReference type="ARBA" id="ARBA00006484"/>
    </source>
</evidence>
<dbReference type="Proteomes" id="UP000252289">
    <property type="component" value="Unassembled WGS sequence"/>
</dbReference>
<dbReference type="PANTHER" id="PTHR42820:SF1">
    <property type="entry name" value="SHORT-CHAIN DEHYDROGENASE_REDUCTASE FAMILY PROTEIN"/>
    <property type="match status" value="1"/>
</dbReference>
<dbReference type="PROSITE" id="PS00061">
    <property type="entry name" value="ADH_SHORT"/>
    <property type="match status" value="1"/>
</dbReference>
<protein>
    <submittedName>
        <fullName evidence="2">SDR family NAD(P)-dependent oxidoreductase</fullName>
    </submittedName>
</protein>
<name>A0A368EFW1_9PROT</name>
<dbReference type="PANTHER" id="PTHR42820">
    <property type="entry name" value="SHORT-CHAIN DEHYDROGENASE REDUCTASE"/>
    <property type="match status" value="1"/>
</dbReference>
<dbReference type="AlphaFoldDB" id="A0A368EFW1"/>
<dbReference type="PRINTS" id="PR00080">
    <property type="entry name" value="SDRFAMILY"/>
</dbReference>
<dbReference type="InterPro" id="IPR036291">
    <property type="entry name" value="NAD(P)-bd_dom_sf"/>
</dbReference>
<comment type="similarity">
    <text evidence="1">Belongs to the short-chain dehydrogenases/reductases (SDR) family.</text>
</comment>
<dbReference type="InterPro" id="IPR002347">
    <property type="entry name" value="SDR_fam"/>
</dbReference>
<organism evidence="2 3">
    <name type="scientific">PS1 clade bacterium</name>
    <dbReference type="NCBI Taxonomy" id="2175152"/>
    <lineage>
        <taxon>Bacteria</taxon>
        <taxon>Pseudomonadati</taxon>
        <taxon>Pseudomonadota</taxon>
        <taxon>Alphaproteobacteria</taxon>
        <taxon>PS1 clade</taxon>
    </lineage>
</organism>
<accession>A0A368EFW1</accession>
<proteinExistence type="inferred from homology"/>
<evidence type="ECO:0000313" key="2">
    <source>
        <dbReference type="EMBL" id="RCL83010.1"/>
    </source>
</evidence>
<dbReference type="Gene3D" id="3.40.50.720">
    <property type="entry name" value="NAD(P)-binding Rossmann-like Domain"/>
    <property type="match status" value="1"/>
</dbReference>
<comment type="caution">
    <text evidence="2">The sequence shown here is derived from an EMBL/GenBank/DDBJ whole genome shotgun (WGS) entry which is preliminary data.</text>
</comment>
<dbReference type="SUPFAM" id="SSF51735">
    <property type="entry name" value="NAD(P)-binding Rossmann-fold domains"/>
    <property type="match status" value="1"/>
</dbReference>
<dbReference type="PRINTS" id="PR00081">
    <property type="entry name" value="GDHRDH"/>
</dbReference>